<evidence type="ECO:0000313" key="2">
    <source>
        <dbReference type="Proteomes" id="UP000076008"/>
    </source>
</evidence>
<dbReference type="Proteomes" id="UP000076008">
    <property type="component" value="Unassembled WGS sequence"/>
</dbReference>
<evidence type="ECO:0000313" key="1">
    <source>
        <dbReference type="EMBL" id="CZW15545.1"/>
    </source>
</evidence>
<organism evidence="1 2">
    <name type="scientific">Enterobacter cloacae</name>
    <dbReference type="NCBI Taxonomy" id="550"/>
    <lineage>
        <taxon>Bacteria</taxon>
        <taxon>Pseudomonadati</taxon>
        <taxon>Pseudomonadota</taxon>
        <taxon>Gammaproteobacteria</taxon>
        <taxon>Enterobacterales</taxon>
        <taxon>Enterobacteriaceae</taxon>
        <taxon>Enterobacter</taxon>
        <taxon>Enterobacter cloacae complex</taxon>
    </lineage>
</organism>
<gene>
    <name evidence="1" type="ORF">SAMEA2273318_04145</name>
</gene>
<name>A0A0F1Q5N5_ENTCL</name>
<dbReference type="EMBL" id="FJXR01000032">
    <property type="protein sequence ID" value="CZW15545.1"/>
    <property type="molecule type" value="Genomic_DNA"/>
</dbReference>
<proteinExistence type="predicted"/>
<reference evidence="1 2" key="1">
    <citation type="submission" date="2016-03" db="EMBL/GenBank/DDBJ databases">
        <authorList>
            <consortium name="Pathogen Informatics"/>
        </authorList>
    </citation>
    <scope>NUCLEOTIDE SEQUENCE [LARGE SCALE GENOMIC DNA]</scope>
    <source>
        <strain evidence="2">e1252</strain>
    </source>
</reference>
<sequence>MRNIALFLTVCNGIVRASYNSVFDSVMNYYPEELDRTFEIILDSVEAHIKVYVSVKNLDASMAVEVLNEVISANIIAI</sequence>
<accession>A0A0F1Q5N5</accession>
<protein>
    <submittedName>
        <fullName evidence="1">Uncharacterized protein</fullName>
    </submittedName>
</protein>
<dbReference type="AlphaFoldDB" id="A0A0F1Q5N5"/>